<reference evidence="2" key="2">
    <citation type="submission" date="2020-09" db="EMBL/GenBank/DDBJ databases">
        <authorList>
            <person name="Sun Q."/>
            <person name="Ohkuma M."/>
        </authorList>
    </citation>
    <scope>NUCLEOTIDE SEQUENCE</scope>
    <source>
        <strain evidence="2">JCM 3091</strain>
    </source>
</reference>
<dbReference type="Proteomes" id="UP000662200">
    <property type="component" value="Unassembled WGS sequence"/>
</dbReference>
<evidence type="ECO:0000313" key="2">
    <source>
        <dbReference type="EMBL" id="GGK31997.1"/>
    </source>
</evidence>
<evidence type="ECO:0000313" key="3">
    <source>
        <dbReference type="Proteomes" id="UP000662200"/>
    </source>
</evidence>
<keyword evidence="3" id="KW-1185">Reference proteome</keyword>
<dbReference type="AlphaFoldDB" id="A0A8J3FL43"/>
<name>A0A8J3FL43_9ACTN</name>
<feature type="compositionally biased region" description="Polar residues" evidence="1">
    <location>
        <begin position="1"/>
        <end position="11"/>
    </location>
</feature>
<sequence length="94" mass="10029">MPTPTRGTTRADSAAHGEQHRPHGHHHDSEPDAITALRTTIGAIHMHATGVAPVDLDREMDRAARLLDQLSAALTGQHDQCGPGAHTCTEGETR</sequence>
<reference evidence="2" key="1">
    <citation type="journal article" date="2014" name="Int. J. Syst. Evol. Microbiol.">
        <title>Complete genome sequence of Corynebacterium casei LMG S-19264T (=DSM 44701T), isolated from a smear-ripened cheese.</title>
        <authorList>
            <consortium name="US DOE Joint Genome Institute (JGI-PGF)"/>
            <person name="Walter F."/>
            <person name="Albersmeier A."/>
            <person name="Kalinowski J."/>
            <person name="Ruckert C."/>
        </authorList>
    </citation>
    <scope>NUCLEOTIDE SEQUENCE</scope>
    <source>
        <strain evidence="2">JCM 3091</strain>
    </source>
</reference>
<accession>A0A8J3FL43</accession>
<gene>
    <name evidence="2" type="ORF">GCM10010124_25960</name>
</gene>
<proteinExistence type="predicted"/>
<organism evidence="2 3">
    <name type="scientific">Pilimelia terevasa</name>
    <dbReference type="NCBI Taxonomy" id="53372"/>
    <lineage>
        <taxon>Bacteria</taxon>
        <taxon>Bacillati</taxon>
        <taxon>Actinomycetota</taxon>
        <taxon>Actinomycetes</taxon>
        <taxon>Micromonosporales</taxon>
        <taxon>Micromonosporaceae</taxon>
        <taxon>Pilimelia</taxon>
    </lineage>
</organism>
<dbReference type="EMBL" id="BMQC01000008">
    <property type="protein sequence ID" value="GGK31997.1"/>
    <property type="molecule type" value="Genomic_DNA"/>
</dbReference>
<feature type="region of interest" description="Disordered" evidence="1">
    <location>
        <begin position="1"/>
        <end position="32"/>
    </location>
</feature>
<dbReference type="RefSeq" id="WP_189114546.1">
    <property type="nucleotide sequence ID" value="NZ_BMQC01000008.1"/>
</dbReference>
<comment type="caution">
    <text evidence="2">The sequence shown here is derived from an EMBL/GenBank/DDBJ whole genome shotgun (WGS) entry which is preliminary data.</text>
</comment>
<protein>
    <submittedName>
        <fullName evidence="2">Uncharacterized protein</fullName>
    </submittedName>
</protein>
<evidence type="ECO:0000256" key="1">
    <source>
        <dbReference type="SAM" id="MobiDB-lite"/>
    </source>
</evidence>